<dbReference type="Pfam" id="PF11806">
    <property type="entry name" value="Enterochelin_N"/>
    <property type="match status" value="1"/>
</dbReference>
<evidence type="ECO:0000259" key="6">
    <source>
        <dbReference type="Pfam" id="PF11806"/>
    </source>
</evidence>
<evidence type="ECO:0000313" key="7">
    <source>
        <dbReference type="EMBL" id="ERH16335.1"/>
    </source>
</evidence>
<dbReference type="Pfam" id="PF00756">
    <property type="entry name" value="Esterase"/>
    <property type="match status" value="1"/>
</dbReference>
<dbReference type="InterPro" id="IPR050583">
    <property type="entry name" value="Mycobacterial_A85_antigen"/>
</dbReference>
<evidence type="ECO:0000256" key="4">
    <source>
        <dbReference type="ARBA" id="ARBA00024201"/>
    </source>
</evidence>
<dbReference type="AlphaFoldDB" id="U1PIY3"/>
<comment type="caution">
    <text evidence="7">The sequence shown here is derived from an EMBL/GenBank/DDBJ whole genome shotgun (WGS) entry which is preliminary data.</text>
</comment>
<proteinExistence type="inferred from homology"/>
<dbReference type="InterPro" id="IPR000801">
    <property type="entry name" value="Esterase-like"/>
</dbReference>
<feature type="region of interest" description="Disordered" evidence="5">
    <location>
        <begin position="1"/>
        <end position="22"/>
    </location>
</feature>
<dbReference type="PANTHER" id="PTHR48098:SF3">
    <property type="entry name" value="IRON(III) ENTEROBACTIN ESTERASE"/>
    <property type="match status" value="1"/>
</dbReference>
<dbReference type="GO" id="GO:0005737">
    <property type="term" value="C:cytoplasm"/>
    <property type="evidence" value="ECO:0007669"/>
    <property type="project" value="UniProtKB-SubCell"/>
</dbReference>
<dbReference type="GO" id="GO:0005975">
    <property type="term" value="P:carbohydrate metabolic process"/>
    <property type="evidence" value="ECO:0007669"/>
    <property type="project" value="UniProtKB-ARBA"/>
</dbReference>
<comment type="subcellular location">
    <subcellularLocation>
        <location evidence="1">Cytoplasm</location>
    </subcellularLocation>
</comment>
<dbReference type="GO" id="GO:0008849">
    <property type="term" value="F:enterochelin esterase activity"/>
    <property type="evidence" value="ECO:0007669"/>
    <property type="project" value="InterPro"/>
</dbReference>
<feature type="compositionally biased region" description="Basic and acidic residues" evidence="5">
    <location>
        <begin position="207"/>
        <end position="216"/>
    </location>
</feature>
<protein>
    <submittedName>
        <fullName evidence="7">Putative esterase</fullName>
    </submittedName>
</protein>
<dbReference type="InterPro" id="IPR029058">
    <property type="entry name" value="AB_hydrolase_fold"/>
</dbReference>
<dbReference type="Gene3D" id="3.40.50.1820">
    <property type="entry name" value="alpha/beta hydrolase"/>
    <property type="match status" value="1"/>
</dbReference>
<dbReference type="InterPro" id="IPR014756">
    <property type="entry name" value="Ig_E-set"/>
</dbReference>
<keyword evidence="3" id="KW-0378">Hydrolase</keyword>
<dbReference type="InterPro" id="IPR013783">
    <property type="entry name" value="Ig-like_fold"/>
</dbReference>
<evidence type="ECO:0000256" key="1">
    <source>
        <dbReference type="ARBA" id="ARBA00004496"/>
    </source>
</evidence>
<name>U1PIY3_9ACTO</name>
<dbReference type="SUPFAM" id="SSF81296">
    <property type="entry name" value="E set domains"/>
    <property type="match status" value="1"/>
</dbReference>
<feature type="domain" description="Enterochelin esterase N-terminal" evidence="6">
    <location>
        <begin position="69"/>
        <end position="177"/>
    </location>
</feature>
<dbReference type="GO" id="GO:0005506">
    <property type="term" value="F:iron ion binding"/>
    <property type="evidence" value="ECO:0007669"/>
    <property type="project" value="InterPro"/>
</dbReference>
<reference evidence="7 8" key="1">
    <citation type="submission" date="2013-08" db="EMBL/GenBank/DDBJ databases">
        <authorList>
            <person name="Weinstock G."/>
            <person name="Sodergren E."/>
            <person name="Wylie T."/>
            <person name="Fulton L."/>
            <person name="Fulton R."/>
            <person name="Fronick C."/>
            <person name="O'Laughlin M."/>
            <person name="Godfrey J."/>
            <person name="Miner T."/>
            <person name="Herter B."/>
            <person name="Appelbaum E."/>
            <person name="Cordes M."/>
            <person name="Lek S."/>
            <person name="Wollam A."/>
            <person name="Pepin K.H."/>
            <person name="Palsikar V.B."/>
            <person name="Mitreva M."/>
            <person name="Wilson R.K."/>
        </authorList>
    </citation>
    <scope>NUCLEOTIDE SEQUENCE [LARGE SCALE GENOMIC DNA]</scope>
    <source>
        <strain evidence="7 8">F0530</strain>
    </source>
</reference>
<dbReference type="Proteomes" id="UP000016481">
    <property type="component" value="Unassembled WGS sequence"/>
</dbReference>
<evidence type="ECO:0000256" key="3">
    <source>
        <dbReference type="ARBA" id="ARBA00022801"/>
    </source>
</evidence>
<gene>
    <name evidence="7" type="ORF">HMPREF1978_01079</name>
</gene>
<evidence type="ECO:0000256" key="2">
    <source>
        <dbReference type="ARBA" id="ARBA00022490"/>
    </source>
</evidence>
<dbReference type="HOGENOM" id="CLU_024314_3_0_11"/>
<dbReference type="EMBL" id="AWSC01000042">
    <property type="protein sequence ID" value="ERH16335.1"/>
    <property type="molecule type" value="Genomic_DNA"/>
</dbReference>
<comment type="similarity">
    <text evidence="4">Belongs to the Fes family.</text>
</comment>
<evidence type="ECO:0000313" key="8">
    <source>
        <dbReference type="Proteomes" id="UP000016481"/>
    </source>
</evidence>
<keyword evidence="2" id="KW-0963">Cytoplasm</keyword>
<accession>U1PIY3</accession>
<feature type="region of interest" description="Disordered" evidence="5">
    <location>
        <begin position="197"/>
        <end position="216"/>
    </location>
</feature>
<dbReference type="InterPro" id="IPR021764">
    <property type="entry name" value="Enterochelin_esterase_N"/>
</dbReference>
<organism evidence="7 8">
    <name type="scientific">Actinomyces graevenitzii F0530</name>
    <dbReference type="NCBI Taxonomy" id="1321817"/>
    <lineage>
        <taxon>Bacteria</taxon>
        <taxon>Bacillati</taxon>
        <taxon>Actinomycetota</taxon>
        <taxon>Actinomycetes</taxon>
        <taxon>Actinomycetales</taxon>
        <taxon>Actinomycetaceae</taxon>
        <taxon>Actinomyces</taxon>
    </lineage>
</organism>
<dbReference type="PANTHER" id="PTHR48098">
    <property type="entry name" value="ENTEROCHELIN ESTERASE-RELATED"/>
    <property type="match status" value="1"/>
</dbReference>
<dbReference type="GO" id="GO:0006826">
    <property type="term" value="P:iron ion transport"/>
    <property type="evidence" value="ECO:0007669"/>
    <property type="project" value="InterPro"/>
</dbReference>
<sequence>MTASTRPTPPKLPRPQRAPLATSPTLAAVHQRLLERPQLASQLQAQLWQQVTSTPLLEADPTQEGKYLVTFLWRGAAHSVLLFVNRLTDEKNLADSYMRRLPGTDTWYLTYRMDGDWRASYCFLPAPAAAQAPWLQGSQVRLRQALDGGLPDPHNPVTCTNRRGFVQSVVSLPLAPAWPLGEWPVFSDDAAGAGRFDGGGLGAGRGDASEDRDGTGELDAGRLDVVADLDTLGRQIWVYTPAPISRAQSCPVLLVLDGEVWLKRHHLHLALAQLMDAGLIAPAYIVFIDSGGTEQRWQELGDSESDFGGYLSGQLLNWLKTHYAISPKPAERVVIGQSLGALTVLRTLVAYPQLIGAGISQSASLWQDVLFSELNALDATQTPLAGTRAWIEVGSQEWILAPLQPKAVHQLRKAGMQVKDMVYNGGHDYACWRINLASALMQLLPGPNALPGPGAYPAGNLS</sequence>
<dbReference type="PATRIC" id="fig|1321817.3.peg.945"/>
<dbReference type="Gene3D" id="2.60.40.10">
    <property type="entry name" value="Immunoglobulins"/>
    <property type="match status" value="1"/>
</dbReference>
<dbReference type="SUPFAM" id="SSF53474">
    <property type="entry name" value="alpha/beta-Hydrolases"/>
    <property type="match status" value="1"/>
</dbReference>
<dbReference type="RefSeq" id="WP_021603244.1">
    <property type="nucleotide sequence ID" value="NZ_KE951483.1"/>
</dbReference>
<evidence type="ECO:0000256" key="5">
    <source>
        <dbReference type="SAM" id="MobiDB-lite"/>
    </source>
</evidence>